<sequence length="523" mass="61231">MNNKTALESLPSRQFAGSILDSKMLENSQLDSKGQKKIKRWYLLSKVDLFKYLPVPITNEVSTVVSQASSLVVIAVIVVLFIIQLVTLLVNNQPKYISHEENIDSKAIYDVPEFAFGLYIGDSLQKYFYDDTYFEFQLAQFSQQENSQGVFKAEEIQQQIVNCQPDWISIPVKLNCPTQTLKIQNYRKQNEQVLFPTLKIVECNQQKQTSLGKQCKSKKQVESLFAQGRLLFFIKSQGQYNVITGKFTQDSYLVYQFFINPLYENVGESVLGRKIIMQYPDYLTRFTQNKIEETYLQNFNQYLNSVNNVVYKNDQKRTLNLNSKYDFNSMERKEHTTQFDNQTDRQNQRQLQQTIEFQKQYFLWYLNQDKKVTVIDLSFKTIFDLCSFLGGIWGVLCAVFTILALKRNAQIFYKKKKIWSNFDKLIKTEIIKESLFKDKKSKPSIELQNTPKLTKSNANIQNSRTSSIIYSKNLDDYQNYQIDQTKNIDENQFDLNNQNTSPDQIQKPVYKVQLISINLEDQL</sequence>
<dbReference type="eggNOG" id="ENOG502SNZ3">
    <property type="taxonomic scope" value="Eukaryota"/>
</dbReference>
<dbReference type="AlphaFoldDB" id="I7MIY5"/>
<dbReference type="PANTHER" id="PTHR31398">
    <property type="entry name" value="MEIOTIC NUCLEAR DIVISION PROTEIN 1 HOMOLOG"/>
    <property type="match status" value="1"/>
</dbReference>
<dbReference type="Proteomes" id="UP000009168">
    <property type="component" value="Unassembled WGS sequence"/>
</dbReference>
<accession>I7MIY5</accession>
<dbReference type="GO" id="GO:0005634">
    <property type="term" value="C:nucleus"/>
    <property type="evidence" value="ECO:0007669"/>
    <property type="project" value="TreeGrafter"/>
</dbReference>
<name>I7MIY5_TETTS</name>
<feature type="transmembrane region" description="Helical" evidence="1">
    <location>
        <begin position="382"/>
        <end position="405"/>
    </location>
</feature>
<dbReference type="PANTHER" id="PTHR31398:SF0">
    <property type="entry name" value="MEIOTIC NUCLEAR DIVISION PROTEIN 1 HOMOLOG"/>
    <property type="match status" value="1"/>
</dbReference>
<evidence type="ECO:0000313" key="3">
    <source>
        <dbReference type="Proteomes" id="UP000009168"/>
    </source>
</evidence>
<reference evidence="3" key="1">
    <citation type="journal article" date="2006" name="PLoS Biol.">
        <title>Macronuclear genome sequence of the ciliate Tetrahymena thermophila, a model eukaryote.</title>
        <authorList>
            <person name="Eisen J.A."/>
            <person name="Coyne R.S."/>
            <person name="Wu M."/>
            <person name="Wu D."/>
            <person name="Thiagarajan M."/>
            <person name="Wortman J.R."/>
            <person name="Badger J.H."/>
            <person name="Ren Q."/>
            <person name="Amedeo P."/>
            <person name="Jones K.M."/>
            <person name="Tallon L.J."/>
            <person name="Delcher A.L."/>
            <person name="Salzberg S.L."/>
            <person name="Silva J.C."/>
            <person name="Haas B.J."/>
            <person name="Majoros W.H."/>
            <person name="Farzad M."/>
            <person name="Carlton J.M."/>
            <person name="Smith R.K. Jr."/>
            <person name="Garg J."/>
            <person name="Pearlman R.E."/>
            <person name="Karrer K.M."/>
            <person name="Sun L."/>
            <person name="Manning G."/>
            <person name="Elde N.C."/>
            <person name="Turkewitz A.P."/>
            <person name="Asai D.J."/>
            <person name="Wilkes D.E."/>
            <person name="Wang Y."/>
            <person name="Cai H."/>
            <person name="Collins K."/>
            <person name="Stewart B.A."/>
            <person name="Lee S.R."/>
            <person name="Wilamowska K."/>
            <person name="Weinberg Z."/>
            <person name="Ruzzo W.L."/>
            <person name="Wloga D."/>
            <person name="Gaertig J."/>
            <person name="Frankel J."/>
            <person name="Tsao C.-C."/>
            <person name="Gorovsky M.A."/>
            <person name="Keeling P.J."/>
            <person name="Waller R.F."/>
            <person name="Patron N.J."/>
            <person name="Cherry J.M."/>
            <person name="Stover N.A."/>
            <person name="Krieger C.J."/>
            <person name="del Toro C."/>
            <person name="Ryder H.F."/>
            <person name="Williamson S.C."/>
            <person name="Barbeau R.A."/>
            <person name="Hamilton E.P."/>
            <person name="Orias E."/>
        </authorList>
    </citation>
    <scope>NUCLEOTIDE SEQUENCE [LARGE SCALE GENOMIC DNA]</scope>
    <source>
        <strain evidence="3">SB210</strain>
    </source>
</reference>
<dbReference type="RefSeq" id="XP_001015913.1">
    <property type="nucleotide sequence ID" value="XM_001015913.1"/>
</dbReference>
<dbReference type="InParanoid" id="I7MIY5"/>
<dbReference type="HOGENOM" id="CLU_046627_0_0_1"/>
<organism evidence="2 3">
    <name type="scientific">Tetrahymena thermophila (strain SB210)</name>
    <dbReference type="NCBI Taxonomy" id="312017"/>
    <lineage>
        <taxon>Eukaryota</taxon>
        <taxon>Sar</taxon>
        <taxon>Alveolata</taxon>
        <taxon>Ciliophora</taxon>
        <taxon>Intramacronucleata</taxon>
        <taxon>Oligohymenophorea</taxon>
        <taxon>Hymenostomatida</taxon>
        <taxon>Tetrahymenina</taxon>
        <taxon>Tetrahymenidae</taxon>
        <taxon>Tetrahymena</taxon>
    </lineage>
</organism>
<dbReference type="GeneID" id="7839439"/>
<dbReference type="EMBL" id="GG662703">
    <property type="protein sequence ID" value="EAR95668.1"/>
    <property type="molecule type" value="Genomic_DNA"/>
</dbReference>
<proteinExistence type="predicted"/>
<keyword evidence="1 2" id="KW-0812">Transmembrane</keyword>
<keyword evidence="1" id="KW-0472">Membrane</keyword>
<dbReference type="KEGG" id="tet:TTHERM_00266790"/>
<feature type="transmembrane region" description="Helical" evidence="1">
    <location>
        <begin position="71"/>
        <end position="90"/>
    </location>
</feature>
<protein>
    <submittedName>
        <fullName evidence="2">Transmembrane protein, putative</fullName>
    </submittedName>
</protein>
<gene>
    <name evidence="2" type="ORF">TTHERM_00266790</name>
</gene>
<dbReference type="GO" id="GO:0007131">
    <property type="term" value="P:reciprocal meiotic recombination"/>
    <property type="evidence" value="ECO:0007669"/>
    <property type="project" value="TreeGrafter"/>
</dbReference>
<evidence type="ECO:0000313" key="2">
    <source>
        <dbReference type="EMBL" id="EAR95668.1"/>
    </source>
</evidence>
<keyword evidence="1" id="KW-1133">Transmembrane helix</keyword>
<keyword evidence="3" id="KW-1185">Reference proteome</keyword>
<evidence type="ECO:0000256" key="1">
    <source>
        <dbReference type="SAM" id="Phobius"/>
    </source>
</evidence>